<sequence length="567" mass="63321">MKKNLSIKSFFASIAVLLLSLWSAKHKLINSDEQNQICPPFDFDCVREYVSSVKSPVPECGQELFHFNKYQLHFLLRFMLRIASKMYARLDLFETVLGDYEETPMNFLPSYSVRAFKICAKCDDYAMMREEGLNNGFNKYCGSSSYGHNETMTGTLFLPVEDSFPGMPLKLKPGDLSGSIFMHGFVSPRGPSQIAPKTVLGWVYYMAELGTMFLLKGLPGIHPLDGKTLFNTIAPVMVATKGAVVLEPDYIGYGNDKTLQKPTGVPHGYQTSTIPLWLRAEEFVKNLTKREDSPLNGNVYVFGVSEGGTGVVPVGNAMHDLGAKVVAYPGCVPNNDYVSIIMRIVYKVIQGDYMVDSYSFATIGAMPLSSLSPYYDIPLNESIFSEFAEPIVLDVVNSEIDVISSSWLVKDLIDSSPDCLNKRKNCTLAINPALIENFRAVQSFNPVVNEEYLPCNEKNPSPEFSNLCNALRFGAIEKLYPNVQYPTKICHSPNDEISFFSDIPAKFPENKFLSLKPTVEQWQNAEKIMGTINHPFSSLQCQSLAAIDIARYLTEEENRKSKSVNEG</sequence>
<name>A0A7S0FB72_9STRA</name>
<dbReference type="InterPro" id="IPR029058">
    <property type="entry name" value="AB_hydrolase_fold"/>
</dbReference>
<dbReference type="AlphaFoldDB" id="A0A7S0FB72"/>
<dbReference type="Gene3D" id="3.40.50.1820">
    <property type="entry name" value="alpha/beta hydrolase"/>
    <property type="match status" value="1"/>
</dbReference>
<evidence type="ECO:0000313" key="2">
    <source>
        <dbReference type="EMBL" id="CAD8350594.1"/>
    </source>
</evidence>
<keyword evidence="1" id="KW-0732">Signal</keyword>
<reference evidence="2" key="1">
    <citation type="submission" date="2021-01" db="EMBL/GenBank/DDBJ databases">
        <authorList>
            <person name="Corre E."/>
            <person name="Pelletier E."/>
            <person name="Niang G."/>
            <person name="Scheremetjew M."/>
            <person name="Finn R."/>
            <person name="Kale V."/>
            <person name="Holt S."/>
            <person name="Cochrane G."/>
            <person name="Meng A."/>
            <person name="Brown T."/>
            <person name="Cohen L."/>
        </authorList>
    </citation>
    <scope>NUCLEOTIDE SEQUENCE</scope>
    <source>
        <strain evidence="2">CCMP 1694</strain>
    </source>
</reference>
<feature type="signal peptide" evidence="1">
    <location>
        <begin position="1"/>
        <end position="26"/>
    </location>
</feature>
<gene>
    <name evidence="2" type="ORF">RSET0789_LOCUS354</name>
</gene>
<accession>A0A7S0FB72</accession>
<evidence type="ECO:0000256" key="1">
    <source>
        <dbReference type="SAM" id="SignalP"/>
    </source>
</evidence>
<protein>
    <submittedName>
        <fullName evidence="2">Uncharacterized protein</fullName>
    </submittedName>
</protein>
<dbReference type="EMBL" id="HBEI01000534">
    <property type="protein sequence ID" value="CAD8350594.1"/>
    <property type="molecule type" value="Transcribed_RNA"/>
</dbReference>
<organism evidence="2">
    <name type="scientific">Sundstroemia setigera</name>
    <dbReference type="NCBI Taxonomy" id="3005"/>
    <lineage>
        <taxon>Eukaryota</taxon>
        <taxon>Sar</taxon>
        <taxon>Stramenopiles</taxon>
        <taxon>Ochrophyta</taxon>
        <taxon>Bacillariophyta</taxon>
        <taxon>Coscinodiscophyceae</taxon>
        <taxon>Rhizosoleniophycidae</taxon>
        <taxon>Rhizosoleniales</taxon>
        <taxon>Rhizosoleniaceae</taxon>
        <taxon>Sundstroemia</taxon>
    </lineage>
</organism>
<feature type="chain" id="PRO_5030873841" evidence="1">
    <location>
        <begin position="27"/>
        <end position="567"/>
    </location>
</feature>
<dbReference type="SUPFAM" id="SSF53474">
    <property type="entry name" value="alpha/beta-Hydrolases"/>
    <property type="match status" value="1"/>
</dbReference>
<proteinExistence type="predicted"/>